<comment type="caution">
    <text evidence="1">The sequence shown here is derived from an EMBL/GenBank/DDBJ whole genome shotgun (WGS) entry which is preliminary data.</text>
</comment>
<proteinExistence type="predicted"/>
<organism evidence="1 2">
    <name type="scientific">Paraburkholderia piptadeniae</name>
    <dbReference type="NCBI Taxonomy" id="1701573"/>
    <lineage>
        <taxon>Bacteria</taxon>
        <taxon>Pseudomonadati</taxon>
        <taxon>Pseudomonadota</taxon>
        <taxon>Betaproteobacteria</taxon>
        <taxon>Burkholderiales</taxon>
        <taxon>Burkholderiaceae</taxon>
        <taxon>Paraburkholderia</taxon>
    </lineage>
</organism>
<evidence type="ECO:0000313" key="1">
    <source>
        <dbReference type="EMBL" id="SIT50921.1"/>
    </source>
</evidence>
<dbReference type="InterPro" id="IPR027417">
    <property type="entry name" value="P-loop_NTPase"/>
</dbReference>
<dbReference type="Proteomes" id="UP000195569">
    <property type="component" value="Unassembled WGS sequence"/>
</dbReference>
<reference evidence="1" key="1">
    <citation type="submission" date="2016-12" db="EMBL/GenBank/DDBJ databases">
        <authorList>
            <person name="Moulin L."/>
        </authorList>
    </citation>
    <scope>NUCLEOTIDE SEQUENCE [LARGE SCALE GENOMIC DNA]</scope>
    <source>
        <strain evidence="1">STM 7183</strain>
    </source>
</reference>
<name>A0A1N7STW3_9BURK</name>
<protein>
    <submittedName>
        <fullName evidence="1">Uncharacterized protein</fullName>
    </submittedName>
</protein>
<dbReference type="Gene3D" id="3.40.50.300">
    <property type="entry name" value="P-loop containing nucleotide triphosphate hydrolases"/>
    <property type="match status" value="1"/>
</dbReference>
<accession>A0A1N7STW3</accession>
<evidence type="ECO:0000313" key="2">
    <source>
        <dbReference type="Proteomes" id="UP000195569"/>
    </source>
</evidence>
<dbReference type="SUPFAM" id="SSF52540">
    <property type="entry name" value="P-loop containing nucleoside triphosphate hydrolases"/>
    <property type="match status" value="1"/>
</dbReference>
<sequence>MLAFRPLSTGRLGEQHNCRGRVSTIDTGYAALFGETAERLVYGGLARTHASGEVRLSVPLLAGPLAPISVIFRLLRLAHGLVDIGTSTERFALVRAKHTANQLWTGEQAVRSGTCPAVLRRTDARADSLRRLHLTRDQTPG</sequence>
<keyword evidence="2" id="KW-1185">Reference proteome</keyword>
<gene>
    <name evidence="1" type="ORF">BN2476_960072</name>
</gene>
<dbReference type="AlphaFoldDB" id="A0A1N7STW3"/>
<dbReference type="EMBL" id="CYGY02000096">
    <property type="protein sequence ID" value="SIT50921.1"/>
    <property type="molecule type" value="Genomic_DNA"/>
</dbReference>